<dbReference type="Proteomes" id="UP001500840">
    <property type="component" value="Unassembled WGS sequence"/>
</dbReference>
<keyword evidence="1" id="KW-0472">Membrane</keyword>
<name>A0ABP8M7W5_9BACT</name>
<feature type="transmembrane region" description="Helical" evidence="1">
    <location>
        <begin position="137"/>
        <end position="158"/>
    </location>
</feature>
<protein>
    <submittedName>
        <fullName evidence="2">Uncharacterized protein</fullName>
    </submittedName>
</protein>
<comment type="caution">
    <text evidence="2">The sequence shown here is derived from an EMBL/GenBank/DDBJ whole genome shotgun (WGS) entry which is preliminary data.</text>
</comment>
<evidence type="ECO:0000313" key="3">
    <source>
        <dbReference type="Proteomes" id="UP001500840"/>
    </source>
</evidence>
<keyword evidence="1" id="KW-0812">Transmembrane</keyword>
<accession>A0ABP8M7W5</accession>
<dbReference type="InterPro" id="IPR038513">
    <property type="entry name" value="FAIM1_dom_sf"/>
</dbReference>
<proteinExistence type="predicted"/>
<keyword evidence="1" id="KW-1133">Transmembrane helix</keyword>
<dbReference type="EMBL" id="BAABGA010000008">
    <property type="protein sequence ID" value="GAA4445608.1"/>
    <property type="molecule type" value="Genomic_DNA"/>
</dbReference>
<sequence length="170" mass="18775">MTHTHGRLNARRVGKSEWELTIDGNSHSIVLRHSKWGMATSVVIDDKTVFKGGDLNTITYSGDIPLHLGSHSLVISIRDTTFGSNYSLTVDDVLVDGPAPTHVTVEDDKDRWAFQSALFTMLIGAPILYFIGGEHWFIGPVRADFAAIGSFVLALLYLANRFFSRKNDAP</sequence>
<evidence type="ECO:0000256" key="1">
    <source>
        <dbReference type="SAM" id="Phobius"/>
    </source>
</evidence>
<organism evidence="2 3">
    <name type="scientific">Novipirellula rosea</name>
    <dbReference type="NCBI Taxonomy" id="1031540"/>
    <lineage>
        <taxon>Bacteria</taxon>
        <taxon>Pseudomonadati</taxon>
        <taxon>Planctomycetota</taxon>
        <taxon>Planctomycetia</taxon>
        <taxon>Pirellulales</taxon>
        <taxon>Pirellulaceae</taxon>
        <taxon>Novipirellula</taxon>
    </lineage>
</organism>
<gene>
    <name evidence="2" type="ORF">GCM10023156_05400</name>
</gene>
<dbReference type="Gene3D" id="2.40.128.180">
    <property type="match status" value="1"/>
</dbReference>
<feature type="transmembrane region" description="Helical" evidence="1">
    <location>
        <begin position="112"/>
        <end position="131"/>
    </location>
</feature>
<evidence type="ECO:0000313" key="2">
    <source>
        <dbReference type="EMBL" id="GAA4445608.1"/>
    </source>
</evidence>
<keyword evidence="3" id="KW-1185">Reference proteome</keyword>
<reference evidence="3" key="1">
    <citation type="journal article" date="2019" name="Int. J. Syst. Evol. Microbiol.">
        <title>The Global Catalogue of Microorganisms (GCM) 10K type strain sequencing project: providing services to taxonomists for standard genome sequencing and annotation.</title>
        <authorList>
            <consortium name="The Broad Institute Genomics Platform"/>
            <consortium name="The Broad Institute Genome Sequencing Center for Infectious Disease"/>
            <person name="Wu L."/>
            <person name="Ma J."/>
        </authorList>
    </citation>
    <scope>NUCLEOTIDE SEQUENCE [LARGE SCALE GENOMIC DNA]</scope>
    <source>
        <strain evidence="3">JCM 17759</strain>
    </source>
</reference>